<dbReference type="AlphaFoldDB" id="A0A0M8PE96"/>
<dbReference type="Proteomes" id="UP000037712">
    <property type="component" value="Unassembled WGS sequence"/>
</dbReference>
<dbReference type="EMBL" id="AZYO01000057">
    <property type="protein sequence ID" value="KOS54754.1"/>
    <property type="molecule type" value="Genomic_DNA"/>
</dbReference>
<accession>A0A0M8PE96</accession>
<feature type="compositionally biased region" description="Pro residues" evidence="1">
    <location>
        <begin position="35"/>
        <end position="46"/>
    </location>
</feature>
<reference evidence="2 3" key="1">
    <citation type="journal article" date="2015" name="Genome Announc.">
        <title>Draft Genome Sequence of Rhodococcus rhodochrous Strain KG-21, a Soil Isolate from Oil Fields of Krishna-Godavari Basin, India.</title>
        <authorList>
            <person name="Dawar C."/>
            <person name="Aggarwal R.K."/>
        </authorList>
    </citation>
    <scope>NUCLEOTIDE SEQUENCE [LARGE SCALE GENOMIC DNA]</scope>
    <source>
        <strain evidence="2 3">KG-21</strain>
    </source>
</reference>
<reference evidence="3" key="2">
    <citation type="submission" date="2015-01" db="EMBL/GenBank/DDBJ databases">
        <title>Draft genome sequence of potential hydrocarbon metabolising strain of Rhodococcus rhodochrous.</title>
        <authorList>
            <person name="Aggarwal R.K."/>
            <person name="Dawar C."/>
        </authorList>
    </citation>
    <scope>NUCLEOTIDE SEQUENCE [LARGE SCALE GENOMIC DNA]</scope>
    <source>
        <strain evidence="3">KG-21</strain>
    </source>
</reference>
<proteinExistence type="predicted"/>
<sequence>MVRRGPLITLAAVVVLAAVLLAVNVSKEDDGATPAPAPAATAPPDPTTTTTATPAAVEFPAQATYVGQIPVATGTLTLAIAVEGGDAVAYACDGSAIESWLAGDADAGQLDLEGREGARLDGEFDGETVRGTLWLGDRNWTFDAAPAEPPAGLYLANVGDVRASWIVTQDGTVTGVLRGGDGGTTPAPALAPDGTAVVDGETVTPDPVSGSDTF</sequence>
<evidence type="ECO:0000256" key="1">
    <source>
        <dbReference type="SAM" id="MobiDB-lite"/>
    </source>
</evidence>
<dbReference type="RefSeq" id="WP_054373975.1">
    <property type="nucleotide sequence ID" value="NZ_AZYO01000057.1"/>
</dbReference>
<feature type="region of interest" description="Disordered" evidence="1">
    <location>
        <begin position="29"/>
        <end position="52"/>
    </location>
</feature>
<gene>
    <name evidence="2" type="ORF">Z051_18555</name>
</gene>
<dbReference type="PATRIC" id="fig|1441923.3.peg.4048"/>
<evidence type="ECO:0000313" key="3">
    <source>
        <dbReference type="Proteomes" id="UP000037712"/>
    </source>
</evidence>
<name>A0A0M8PE96_RHORH</name>
<protein>
    <submittedName>
        <fullName evidence="2">Uncharacterized protein</fullName>
    </submittedName>
</protein>
<organism evidence="2 3">
    <name type="scientific">Rhodococcus rhodochrous KG-21</name>
    <dbReference type="NCBI Taxonomy" id="1441923"/>
    <lineage>
        <taxon>Bacteria</taxon>
        <taxon>Bacillati</taxon>
        <taxon>Actinomycetota</taxon>
        <taxon>Actinomycetes</taxon>
        <taxon>Mycobacteriales</taxon>
        <taxon>Nocardiaceae</taxon>
        <taxon>Rhodococcus</taxon>
    </lineage>
</organism>
<comment type="caution">
    <text evidence="2">The sequence shown here is derived from an EMBL/GenBank/DDBJ whole genome shotgun (WGS) entry which is preliminary data.</text>
</comment>
<evidence type="ECO:0000313" key="2">
    <source>
        <dbReference type="EMBL" id="KOS54754.1"/>
    </source>
</evidence>